<dbReference type="AlphaFoldDB" id="A0A2Z6QGW7"/>
<dbReference type="InterPro" id="IPR011009">
    <property type="entry name" value="Kinase-like_dom_sf"/>
</dbReference>
<dbReference type="Gene3D" id="1.10.510.10">
    <property type="entry name" value="Transferase(Phosphotransferase) domain 1"/>
    <property type="match status" value="1"/>
</dbReference>
<proteinExistence type="predicted"/>
<dbReference type="Proteomes" id="UP000247702">
    <property type="component" value="Unassembled WGS sequence"/>
</dbReference>
<dbReference type="PANTHER" id="PTHR44329">
    <property type="entry name" value="SERINE/THREONINE-PROTEIN KINASE TNNI3K-RELATED"/>
    <property type="match status" value="1"/>
</dbReference>
<comment type="caution">
    <text evidence="3">The sequence shown here is derived from an EMBL/GenBank/DDBJ whole genome shotgun (WGS) entry which is preliminary data.</text>
</comment>
<dbReference type="InterPro" id="IPR001245">
    <property type="entry name" value="Ser-Thr/Tyr_kinase_cat_dom"/>
</dbReference>
<dbReference type="STRING" id="94130.A0A2Z6QGW7"/>
<accession>A0A2Z6QGW7</accession>
<sequence>MSSNKVRVFIKIVGESTSKMKRLNLNSNLFDIRKELEKNNTIDDTFLFSNKHKEEIERDYENDMLLNEIIEEFDNSKNKFLYLKKNSRPHWKFLIKEYELEYGCTMSFDGIKISNKRVFIVKDCEFNLLGAENYKKGQFEFKSKEDWIKKKNLFFNTDINIQDFIVLGINLEDKNFKFDDPVCRYIELGKASLKFHKENLRLTQEFKNEISYAIKSKDPGEFRKITEKYGQFIPTEIIFGGRVYFKNIKISTKIHDSKRKPKFHSYNYIISDSEFFDENAWIESLTDYQKWNCTEFKNPISIFQLLPDDLYKEVYKLIGKRILYTCVENYDYYIYKPGMCGIYVLRNMPQNILNIILNKDADCDIFAAIIDTDEDLNDTFFNCQILHSSNIRPSVIIHGIQNQFRDHLYKLKVGIMVIGYDINFNHIASDINVQSKKFFYDSQNQCMFDSISLEHNPDLMVKSNNSFLGIPILDCYNSSNKSLVIGHNFCKDGDNFKINIYSYCVAKNCYVNLPKFTFYTIIITSNKSCTLTHASLPFKFDTYEKPFIDLTLQSNSLNLYPLFVSLCLLKDFDYSPIFLNQNGKQINIEYVNCTCNKTCKICMNKTKKISEKDNHFCMFLDLYSSYNFSKDNNFGPSELINSLIVKELVRFIKMDELSVMNEIGHGHFGTISKAIWNKTNNFVVCKRLKNIESICYKLNEAFVHEFEMHKKVDFCSRIIRILGISFDSPDYLLIMEYADGGDLRSYLQQNFTKSTWNNNKMFKLAYQIAEGIKYLHGENILHRDLHSKNIVVHQEEAKIIDLGIAKSAETETNLHKGVFGMIAYIDPKILENHSYKYDKKSDIYSLGVLMWELSSGNPPFINEKNDYILKSRLTGGDREEPVSGTPDKYLKLYKLCWDGNPDLRPSIDKVFIELGKMLEINNDILIISDSKREQSDEKNGSSSNNGIERSTAVNKLSFHIPVGSVEIEFSGIQNQIMWISDLKSTDMGIEYHIRTRKLHIKVTGKMGKAIIKNQKLLLDKMDNVAVIKLVGIG</sequence>
<dbReference type="InterPro" id="IPR000719">
    <property type="entry name" value="Prot_kinase_dom"/>
</dbReference>
<gene>
    <name evidence="4" type="ORF">RCL2_000754700</name>
    <name evidence="3" type="ORF">RclHR1_01070001</name>
</gene>
<dbReference type="SUPFAM" id="SSF56112">
    <property type="entry name" value="Protein kinase-like (PK-like)"/>
    <property type="match status" value="1"/>
</dbReference>
<dbReference type="PROSITE" id="PS50011">
    <property type="entry name" value="PROTEIN_KINASE_DOM"/>
    <property type="match status" value="1"/>
</dbReference>
<dbReference type="EMBL" id="BLAL01000048">
    <property type="protein sequence ID" value="GES80259.1"/>
    <property type="molecule type" value="Genomic_DNA"/>
</dbReference>
<evidence type="ECO:0000313" key="3">
    <source>
        <dbReference type="EMBL" id="GBB84051.1"/>
    </source>
</evidence>
<reference evidence="4" key="2">
    <citation type="submission" date="2019-10" db="EMBL/GenBank/DDBJ databases">
        <title>Conservation and host-specific expression of non-tandemly repeated heterogenous ribosome RNA gene in arbuscular mycorrhizal fungi.</title>
        <authorList>
            <person name="Maeda T."/>
            <person name="Kobayashi Y."/>
            <person name="Nakagawa T."/>
            <person name="Ezawa T."/>
            <person name="Yamaguchi K."/>
            <person name="Bino T."/>
            <person name="Nishimoto Y."/>
            <person name="Shigenobu S."/>
            <person name="Kawaguchi M."/>
        </authorList>
    </citation>
    <scope>NUCLEOTIDE SEQUENCE</scope>
    <source>
        <strain evidence="4">HR1</strain>
    </source>
</reference>
<dbReference type="Pfam" id="PF00069">
    <property type="entry name" value="Pkinase"/>
    <property type="match status" value="1"/>
</dbReference>
<protein>
    <submittedName>
        <fullName evidence="4">Kinase-like domain-containing protein</fullName>
    </submittedName>
</protein>
<evidence type="ECO:0000259" key="2">
    <source>
        <dbReference type="PROSITE" id="PS50011"/>
    </source>
</evidence>
<keyword evidence="4" id="KW-0808">Transferase</keyword>
<name>A0A2Z6QGW7_9GLOM</name>
<keyword evidence="1" id="KW-0067">ATP-binding</keyword>
<dbReference type="InterPro" id="IPR055854">
    <property type="entry name" value="DUF7431"/>
</dbReference>
<dbReference type="OrthoDB" id="2373134at2759"/>
<feature type="binding site" evidence="1">
    <location>
        <position position="686"/>
    </location>
    <ligand>
        <name>ATP</name>
        <dbReference type="ChEBI" id="CHEBI:30616"/>
    </ligand>
</feature>
<keyword evidence="5" id="KW-1185">Reference proteome</keyword>
<evidence type="ECO:0000313" key="5">
    <source>
        <dbReference type="Proteomes" id="UP000247702"/>
    </source>
</evidence>
<keyword evidence="4" id="KW-0418">Kinase</keyword>
<feature type="domain" description="Protein kinase" evidence="2">
    <location>
        <begin position="657"/>
        <end position="918"/>
    </location>
</feature>
<dbReference type="Pfam" id="PF24209">
    <property type="entry name" value="DUF7431"/>
    <property type="match status" value="1"/>
</dbReference>
<dbReference type="EMBL" id="BEXD01000080">
    <property type="protein sequence ID" value="GBB84051.1"/>
    <property type="molecule type" value="Genomic_DNA"/>
</dbReference>
<keyword evidence="1" id="KW-0547">Nucleotide-binding</keyword>
<dbReference type="PRINTS" id="PR00109">
    <property type="entry name" value="TYRKINASE"/>
</dbReference>
<dbReference type="Proteomes" id="UP000615446">
    <property type="component" value="Unassembled WGS sequence"/>
</dbReference>
<dbReference type="PROSITE" id="PS00107">
    <property type="entry name" value="PROTEIN_KINASE_ATP"/>
    <property type="match status" value="1"/>
</dbReference>
<evidence type="ECO:0000256" key="1">
    <source>
        <dbReference type="PROSITE-ProRule" id="PRU10141"/>
    </source>
</evidence>
<organism evidence="3 5">
    <name type="scientific">Rhizophagus clarus</name>
    <dbReference type="NCBI Taxonomy" id="94130"/>
    <lineage>
        <taxon>Eukaryota</taxon>
        <taxon>Fungi</taxon>
        <taxon>Fungi incertae sedis</taxon>
        <taxon>Mucoromycota</taxon>
        <taxon>Glomeromycotina</taxon>
        <taxon>Glomeromycetes</taxon>
        <taxon>Glomerales</taxon>
        <taxon>Glomeraceae</taxon>
        <taxon>Rhizophagus</taxon>
    </lineage>
</organism>
<dbReference type="InterPro" id="IPR017441">
    <property type="entry name" value="Protein_kinase_ATP_BS"/>
</dbReference>
<dbReference type="GO" id="GO:0005524">
    <property type="term" value="F:ATP binding"/>
    <property type="evidence" value="ECO:0007669"/>
    <property type="project" value="UniProtKB-UniRule"/>
</dbReference>
<reference evidence="3 5" key="1">
    <citation type="submission" date="2017-11" db="EMBL/GenBank/DDBJ databases">
        <title>The genome of Rhizophagus clarus HR1 reveals common genetic basis of auxotrophy among arbuscular mycorrhizal fungi.</title>
        <authorList>
            <person name="Kobayashi Y."/>
        </authorList>
    </citation>
    <scope>NUCLEOTIDE SEQUENCE [LARGE SCALE GENOMIC DNA]</scope>
    <source>
        <strain evidence="3 5">HR1</strain>
    </source>
</reference>
<dbReference type="GO" id="GO:0004674">
    <property type="term" value="F:protein serine/threonine kinase activity"/>
    <property type="evidence" value="ECO:0007669"/>
    <property type="project" value="TreeGrafter"/>
</dbReference>
<evidence type="ECO:0000313" key="4">
    <source>
        <dbReference type="EMBL" id="GES80259.1"/>
    </source>
</evidence>
<dbReference type="InterPro" id="IPR051681">
    <property type="entry name" value="Ser/Thr_Kinases-Pseudokinases"/>
</dbReference>